<reference evidence="2" key="1">
    <citation type="journal article" date="2020" name="Stud. Mycol.">
        <title>101 Dothideomycetes genomes: a test case for predicting lifestyles and emergence of pathogens.</title>
        <authorList>
            <person name="Haridas S."/>
            <person name="Albert R."/>
            <person name="Binder M."/>
            <person name="Bloem J."/>
            <person name="Labutti K."/>
            <person name="Salamov A."/>
            <person name="Andreopoulos B."/>
            <person name="Baker S."/>
            <person name="Barry K."/>
            <person name="Bills G."/>
            <person name="Bluhm B."/>
            <person name="Cannon C."/>
            <person name="Castanera R."/>
            <person name="Culley D."/>
            <person name="Daum C."/>
            <person name="Ezra D."/>
            <person name="Gonzalez J."/>
            <person name="Henrissat B."/>
            <person name="Kuo A."/>
            <person name="Liang C."/>
            <person name="Lipzen A."/>
            <person name="Lutzoni F."/>
            <person name="Magnuson J."/>
            <person name="Mondo S."/>
            <person name="Nolan M."/>
            <person name="Ohm R."/>
            <person name="Pangilinan J."/>
            <person name="Park H.-J."/>
            <person name="Ramirez L."/>
            <person name="Alfaro M."/>
            <person name="Sun H."/>
            <person name="Tritt A."/>
            <person name="Yoshinaga Y."/>
            <person name="Zwiers L.-H."/>
            <person name="Turgeon B."/>
            <person name="Goodwin S."/>
            <person name="Spatafora J."/>
            <person name="Crous P."/>
            <person name="Grigoriev I."/>
        </authorList>
    </citation>
    <scope>NUCLEOTIDE SEQUENCE</scope>
    <source>
        <strain evidence="2">CBS 262.69</strain>
    </source>
</reference>
<organism evidence="2 3">
    <name type="scientific">Trichodelitschia bisporula</name>
    <dbReference type="NCBI Taxonomy" id="703511"/>
    <lineage>
        <taxon>Eukaryota</taxon>
        <taxon>Fungi</taxon>
        <taxon>Dikarya</taxon>
        <taxon>Ascomycota</taxon>
        <taxon>Pezizomycotina</taxon>
        <taxon>Dothideomycetes</taxon>
        <taxon>Dothideomycetes incertae sedis</taxon>
        <taxon>Phaeotrichales</taxon>
        <taxon>Phaeotrichaceae</taxon>
        <taxon>Trichodelitschia</taxon>
    </lineage>
</organism>
<sequence length="290" mass="32193">MRGDAPPFIPSSASGNRDHVARTDETINENTSSSTSGNHDAVATASKTVNGSTSSPTFPSSTSENHDDVAAFLEKMRKESLKKELDEICPPLEIRKTLARPFLRGGGHEAAYLIPDFGSMVADHLVTSRDVETEFSSWSDALYLPLFYARSAENDGYESYIAMLDTDYATNGIYRADKLQAFIDMPWAAHTHEFLIHGIVEGRGFCCVSMAAFQKLWSRRKSPLCLYPSIKFDDISDDIHTELAEISREFGRLQHDHVEADAEMGEAGRAMQYAILDLIIDYGLSNDNHV</sequence>
<keyword evidence="3" id="KW-1185">Reference proteome</keyword>
<feature type="region of interest" description="Disordered" evidence="1">
    <location>
        <begin position="1"/>
        <end position="65"/>
    </location>
</feature>
<name>A0A6G1I1R1_9PEZI</name>
<accession>A0A6G1I1R1</accession>
<feature type="compositionally biased region" description="Low complexity" evidence="1">
    <location>
        <begin position="52"/>
        <end position="63"/>
    </location>
</feature>
<evidence type="ECO:0000313" key="3">
    <source>
        <dbReference type="Proteomes" id="UP000799640"/>
    </source>
</evidence>
<dbReference type="Proteomes" id="UP000799640">
    <property type="component" value="Unassembled WGS sequence"/>
</dbReference>
<evidence type="ECO:0000313" key="2">
    <source>
        <dbReference type="EMBL" id="KAF2402192.1"/>
    </source>
</evidence>
<feature type="compositionally biased region" description="Basic and acidic residues" evidence="1">
    <location>
        <begin position="16"/>
        <end position="25"/>
    </location>
</feature>
<dbReference type="EMBL" id="ML996691">
    <property type="protein sequence ID" value="KAF2402192.1"/>
    <property type="molecule type" value="Genomic_DNA"/>
</dbReference>
<proteinExistence type="predicted"/>
<evidence type="ECO:0000256" key="1">
    <source>
        <dbReference type="SAM" id="MobiDB-lite"/>
    </source>
</evidence>
<protein>
    <submittedName>
        <fullName evidence="2">Uncharacterized protein</fullName>
    </submittedName>
</protein>
<gene>
    <name evidence="2" type="ORF">EJ06DRAFT_573801</name>
</gene>
<dbReference type="AlphaFoldDB" id="A0A6G1I1R1"/>